<feature type="compositionally biased region" description="Low complexity" evidence="1">
    <location>
        <begin position="89"/>
        <end position="105"/>
    </location>
</feature>
<dbReference type="STRING" id="93060.P9215_02191"/>
<gene>
    <name evidence="2" type="ordered locus">P9215_02191</name>
</gene>
<reference evidence="2 3" key="1">
    <citation type="journal article" date="2007" name="PLoS Genet.">
        <title>Patterns and implications of gene gain and loss in the evolution of Prochlorococcus.</title>
        <authorList>
            <person name="Kettler G.C."/>
            <person name="Martiny A.C."/>
            <person name="Huang K."/>
            <person name="Zucker J."/>
            <person name="Coleman M.L."/>
            <person name="Rodrigue S."/>
            <person name="Chen F."/>
            <person name="Lapidus A."/>
            <person name="Ferriera S."/>
            <person name="Johnson J."/>
            <person name="Steglich C."/>
            <person name="Church G.M."/>
            <person name="Richardson P."/>
            <person name="Chisholm S.W."/>
        </authorList>
    </citation>
    <scope>NUCLEOTIDE SEQUENCE [LARGE SCALE GENOMIC DNA]</scope>
    <source>
        <strain evidence="2 3">MIT 9215</strain>
    </source>
</reference>
<evidence type="ECO:0000313" key="2">
    <source>
        <dbReference type="EMBL" id="ABV49838.1"/>
    </source>
</evidence>
<dbReference type="AlphaFoldDB" id="A8G2K7"/>
<dbReference type="Proteomes" id="UP000002014">
    <property type="component" value="Chromosome"/>
</dbReference>
<evidence type="ECO:0008006" key="4">
    <source>
        <dbReference type="Google" id="ProtNLM"/>
    </source>
</evidence>
<feature type="compositionally biased region" description="Low complexity" evidence="1">
    <location>
        <begin position="70"/>
        <end position="81"/>
    </location>
</feature>
<organism evidence="2 3">
    <name type="scientific">Prochlorococcus marinus (strain MIT 9215)</name>
    <dbReference type="NCBI Taxonomy" id="93060"/>
    <lineage>
        <taxon>Bacteria</taxon>
        <taxon>Bacillati</taxon>
        <taxon>Cyanobacteriota</taxon>
        <taxon>Cyanophyceae</taxon>
        <taxon>Synechococcales</taxon>
        <taxon>Prochlorococcaceae</taxon>
        <taxon>Prochlorococcus</taxon>
    </lineage>
</organism>
<dbReference type="AntiFam" id="ANF00182">
    <property type="entry name" value="Shadow ORF (opposite rplL)"/>
</dbReference>
<feature type="region of interest" description="Disordered" evidence="1">
    <location>
        <begin position="67"/>
        <end position="105"/>
    </location>
</feature>
<evidence type="ECO:0000313" key="3">
    <source>
        <dbReference type="Proteomes" id="UP000002014"/>
    </source>
</evidence>
<proteinExistence type="predicted"/>
<protein>
    <recommendedName>
        <fullName evidence="4">50S ribosomal protein L7/L12</fullName>
    </recommendedName>
</protein>
<name>A8G2K7_PROM2</name>
<dbReference type="HOGENOM" id="CLU_139634_1_0_3"/>
<accession>A8G2K7</accession>
<dbReference type="EMBL" id="CP000825">
    <property type="protein sequence ID" value="ABV49838.1"/>
    <property type="molecule type" value="Genomic_DNA"/>
</dbReference>
<dbReference type="eggNOG" id="ENOG5032X7X">
    <property type="taxonomic scope" value="Bacteria"/>
</dbReference>
<dbReference type="KEGG" id="pmh:P9215_02191"/>
<evidence type="ECO:0000256" key="1">
    <source>
        <dbReference type="SAM" id="MobiDB-lite"/>
    </source>
</evidence>
<sequence>MYSYLSVTLPPASSISFFKDSASALAIPSFTVFGADSTSVFASPRPRPVAFLTTLRTLIFAAASKLSRTTSNSVFSSAAPSSPSPPAAPGAAITTPAEAAADTPKASSICFTSSDASKSDKDFNDSRISSVFADIFLKVN</sequence>